<evidence type="ECO:0000256" key="4">
    <source>
        <dbReference type="ARBA" id="ARBA00022692"/>
    </source>
</evidence>
<evidence type="ECO:0000256" key="2">
    <source>
        <dbReference type="ARBA" id="ARBA00008640"/>
    </source>
</evidence>
<keyword evidence="6 7" id="KW-0472">Membrane</keyword>
<protein>
    <recommendedName>
        <fullName evidence="7">TVP38/TMEM64 family membrane protein</fullName>
    </recommendedName>
</protein>
<keyword evidence="11" id="KW-1185">Reference proteome</keyword>
<sequence length="237" mass="24627">MPEAVTCPPPPGPASDDPPARSPWPRFALLVAILAAVTGSLLLWSPTALLDGGLSEGAPWYWRAPLFTAVYAVGTVAFFPRPALNAAAGLLLGVQQGLLLAVLGTTLGAAVAFGLARSLGRDALRRFLRGRMLLAMDRRFTDQGFRSILLLRLLPGLPFQAATYGAAVSGVRFPPFILATALGVVPVTAVYVAAAATAREPGSTGFLISAGLIGVIGVIGLVPVVRAAVRRRRAVQV</sequence>
<name>A0ABN1Y8F9_9ACTN</name>
<comment type="similarity">
    <text evidence="2 7">Belongs to the TVP38/TMEM64 family.</text>
</comment>
<gene>
    <name evidence="10" type="ORF">GCM10009639_42300</name>
</gene>
<feature type="domain" description="VTT" evidence="9">
    <location>
        <begin position="79"/>
        <end position="194"/>
    </location>
</feature>
<evidence type="ECO:0000313" key="10">
    <source>
        <dbReference type="EMBL" id="GAA1400780.1"/>
    </source>
</evidence>
<dbReference type="PANTHER" id="PTHR12677">
    <property type="entry name" value="GOLGI APPARATUS MEMBRANE PROTEIN TVP38-RELATED"/>
    <property type="match status" value="1"/>
</dbReference>
<dbReference type="InterPro" id="IPR015414">
    <property type="entry name" value="TMEM64"/>
</dbReference>
<evidence type="ECO:0000256" key="1">
    <source>
        <dbReference type="ARBA" id="ARBA00004651"/>
    </source>
</evidence>
<keyword evidence="4 7" id="KW-0812">Transmembrane</keyword>
<feature type="transmembrane region" description="Helical" evidence="7">
    <location>
        <begin position="176"/>
        <end position="194"/>
    </location>
</feature>
<evidence type="ECO:0000259" key="9">
    <source>
        <dbReference type="Pfam" id="PF09335"/>
    </source>
</evidence>
<reference evidence="10 11" key="1">
    <citation type="journal article" date="2019" name="Int. J. Syst. Evol. Microbiol.">
        <title>The Global Catalogue of Microorganisms (GCM) 10K type strain sequencing project: providing services to taxonomists for standard genome sequencing and annotation.</title>
        <authorList>
            <consortium name="The Broad Institute Genomics Platform"/>
            <consortium name="The Broad Institute Genome Sequencing Center for Infectious Disease"/>
            <person name="Wu L."/>
            <person name="Ma J."/>
        </authorList>
    </citation>
    <scope>NUCLEOTIDE SEQUENCE [LARGE SCALE GENOMIC DNA]</scope>
    <source>
        <strain evidence="10 11">JCM 12393</strain>
    </source>
</reference>
<feature type="region of interest" description="Disordered" evidence="8">
    <location>
        <begin position="1"/>
        <end position="20"/>
    </location>
</feature>
<evidence type="ECO:0000313" key="11">
    <source>
        <dbReference type="Proteomes" id="UP001499863"/>
    </source>
</evidence>
<dbReference type="PANTHER" id="PTHR12677:SF59">
    <property type="entry name" value="GOLGI APPARATUS MEMBRANE PROTEIN TVP38-RELATED"/>
    <property type="match status" value="1"/>
</dbReference>
<dbReference type="EMBL" id="BAAAKJ010000228">
    <property type="protein sequence ID" value="GAA1400780.1"/>
    <property type="molecule type" value="Genomic_DNA"/>
</dbReference>
<evidence type="ECO:0000256" key="5">
    <source>
        <dbReference type="ARBA" id="ARBA00022989"/>
    </source>
</evidence>
<organism evidence="10 11">
    <name type="scientific">Kitasatospora putterlickiae</name>
    <dbReference type="NCBI Taxonomy" id="221725"/>
    <lineage>
        <taxon>Bacteria</taxon>
        <taxon>Bacillati</taxon>
        <taxon>Actinomycetota</taxon>
        <taxon>Actinomycetes</taxon>
        <taxon>Kitasatosporales</taxon>
        <taxon>Streptomycetaceae</taxon>
        <taxon>Kitasatospora</taxon>
    </lineage>
</organism>
<dbReference type="RefSeq" id="WP_344338155.1">
    <property type="nucleotide sequence ID" value="NZ_BAAAKJ010000228.1"/>
</dbReference>
<proteinExistence type="inferred from homology"/>
<feature type="transmembrane region" description="Helical" evidence="7">
    <location>
        <begin position="206"/>
        <end position="229"/>
    </location>
</feature>
<evidence type="ECO:0000256" key="3">
    <source>
        <dbReference type="ARBA" id="ARBA00022475"/>
    </source>
</evidence>
<comment type="caution">
    <text evidence="10">The sequence shown here is derived from an EMBL/GenBank/DDBJ whole genome shotgun (WGS) entry which is preliminary data.</text>
</comment>
<feature type="transmembrane region" description="Helical" evidence="7">
    <location>
        <begin position="27"/>
        <end position="48"/>
    </location>
</feature>
<feature type="transmembrane region" description="Helical" evidence="7">
    <location>
        <begin position="60"/>
        <end position="79"/>
    </location>
</feature>
<dbReference type="InterPro" id="IPR032816">
    <property type="entry name" value="VTT_dom"/>
</dbReference>
<keyword evidence="3 7" id="KW-1003">Cell membrane</keyword>
<dbReference type="Pfam" id="PF09335">
    <property type="entry name" value="VTT_dom"/>
    <property type="match status" value="1"/>
</dbReference>
<comment type="subcellular location">
    <subcellularLocation>
        <location evidence="1 7">Cell membrane</location>
        <topology evidence="1 7">Multi-pass membrane protein</topology>
    </subcellularLocation>
</comment>
<keyword evidence="5 7" id="KW-1133">Transmembrane helix</keyword>
<accession>A0ABN1Y8F9</accession>
<evidence type="ECO:0000256" key="8">
    <source>
        <dbReference type="SAM" id="MobiDB-lite"/>
    </source>
</evidence>
<dbReference type="Proteomes" id="UP001499863">
    <property type="component" value="Unassembled WGS sequence"/>
</dbReference>
<feature type="transmembrane region" description="Helical" evidence="7">
    <location>
        <begin position="99"/>
        <end position="119"/>
    </location>
</feature>
<evidence type="ECO:0000256" key="7">
    <source>
        <dbReference type="RuleBase" id="RU366058"/>
    </source>
</evidence>
<evidence type="ECO:0000256" key="6">
    <source>
        <dbReference type="ARBA" id="ARBA00023136"/>
    </source>
</evidence>